<organism evidence="7 8">
    <name type="scientific">Oceanisphaera ostreae</name>
    <dbReference type="NCBI Taxonomy" id="914151"/>
    <lineage>
        <taxon>Bacteria</taxon>
        <taxon>Pseudomonadati</taxon>
        <taxon>Pseudomonadota</taxon>
        <taxon>Gammaproteobacteria</taxon>
        <taxon>Aeromonadales</taxon>
        <taxon>Aeromonadaceae</taxon>
        <taxon>Oceanisphaera</taxon>
    </lineage>
</organism>
<comment type="similarity">
    <text evidence="2">Belongs to the Gram-negative porin family.</text>
</comment>
<dbReference type="PANTHER" id="PTHR34501">
    <property type="entry name" value="PROTEIN YDDL-RELATED"/>
    <property type="match status" value="1"/>
</dbReference>
<dbReference type="Pfam" id="PF13609">
    <property type="entry name" value="Porin_4"/>
    <property type="match status" value="1"/>
</dbReference>
<keyword evidence="4" id="KW-0472">Membrane</keyword>
<comment type="subcellular location">
    <subcellularLocation>
        <location evidence="1">Cell outer membrane</location>
        <topology evidence="1">Multi-pass membrane protein</topology>
    </subcellularLocation>
</comment>
<gene>
    <name evidence="7" type="ORF">ACFQ1C_08820</name>
</gene>
<reference evidence="8" key="1">
    <citation type="journal article" date="2019" name="Int. J. Syst. Evol. Microbiol.">
        <title>The Global Catalogue of Microorganisms (GCM) 10K type strain sequencing project: providing services to taxonomists for standard genome sequencing and annotation.</title>
        <authorList>
            <consortium name="The Broad Institute Genomics Platform"/>
            <consortium name="The Broad Institute Genome Sequencing Center for Infectious Disease"/>
            <person name="Wu L."/>
            <person name="Ma J."/>
        </authorList>
    </citation>
    <scope>NUCLEOTIDE SEQUENCE [LARGE SCALE GENOMIC DNA]</scope>
    <source>
        <strain evidence="8">CCUG 60525</strain>
    </source>
</reference>
<feature type="signal peptide" evidence="5">
    <location>
        <begin position="1"/>
        <end position="20"/>
    </location>
</feature>
<dbReference type="InterPro" id="IPR050298">
    <property type="entry name" value="Gram-neg_bact_OMP"/>
</dbReference>
<dbReference type="RefSeq" id="WP_379558236.1">
    <property type="nucleotide sequence ID" value="NZ_JBHTJS010000035.1"/>
</dbReference>
<evidence type="ECO:0000256" key="2">
    <source>
        <dbReference type="ARBA" id="ARBA00007539"/>
    </source>
</evidence>
<keyword evidence="3 5" id="KW-0732">Signal</keyword>
<name>A0ABW3KI35_9GAMM</name>
<evidence type="ECO:0000313" key="8">
    <source>
        <dbReference type="Proteomes" id="UP001597048"/>
    </source>
</evidence>
<dbReference type="InterPro" id="IPR033900">
    <property type="entry name" value="Gram_neg_porin_domain"/>
</dbReference>
<evidence type="ECO:0000256" key="5">
    <source>
        <dbReference type="SAM" id="SignalP"/>
    </source>
</evidence>
<evidence type="ECO:0000256" key="4">
    <source>
        <dbReference type="ARBA" id="ARBA00023136"/>
    </source>
</evidence>
<evidence type="ECO:0000256" key="1">
    <source>
        <dbReference type="ARBA" id="ARBA00004571"/>
    </source>
</evidence>
<keyword evidence="8" id="KW-1185">Reference proteome</keyword>
<evidence type="ECO:0000256" key="3">
    <source>
        <dbReference type="ARBA" id="ARBA00022729"/>
    </source>
</evidence>
<dbReference type="SUPFAM" id="SSF56935">
    <property type="entry name" value="Porins"/>
    <property type="match status" value="1"/>
</dbReference>
<feature type="domain" description="Porin" evidence="6">
    <location>
        <begin position="7"/>
        <end position="326"/>
    </location>
</feature>
<dbReference type="EMBL" id="JBHTJS010000035">
    <property type="protein sequence ID" value="MFD1008254.1"/>
    <property type="molecule type" value="Genomic_DNA"/>
</dbReference>
<dbReference type="PRINTS" id="PR00183">
    <property type="entry name" value="ECOLIPORIN"/>
</dbReference>
<dbReference type="Gene3D" id="2.40.160.10">
    <property type="entry name" value="Porin"/>
    <property type="match status" value="1"/>
</dbReference>
<comment type="caution">
    <text evidence="7">The sequence shown here is derived from an EMBL/GenBank/DDBJ whole genome shotgun (WGS) entry which is preliminary data.</text>
</comment>
<feature type="chain" id="PRO_5046518771" evidence="5">
    <location>
        <begin position="21"/>
        <end position="350"/>
    </location>
</feature>
<evidence type="ECO:0000313" key="7">
    <source>
        <dbReference type="EMBL" id="MFD1008254.1"/>
    </source>
</evidence>
<dbReference type="InterPro" id="IPR023614">
    <property type="entry name" value="Porin_dom_sf"/>
</dbReference>
<dbReference type="Proteomes" id="UP001597048">
    <property type="component" value="Unassembled WGS sequence"/>
</dbReference>
<proteinExistence type="inferred from homology"/>
<dbReference type="InterPro" id="IPR001897">
    <property type="entry name" value="Porin_gammaproteobac"/>
</dbReference>
<protein>
    <submittedName>
        <fullName evidence="7">Porin</fullName>
    </submittedName>
</protein>
<evidence type="ECO:0000259" key="6">
    <source>
        <dbReference type="Pfam" id="PF13609"/>
    </source>
</evidence>
<accession>A0ABW3KI35</accession>
<dbReference type="CDD" id="cd00342">
    <property type="entry name" value="gram_neg_porins"/>
    <property type="match status" value="1"/>
</dbReference>
<sequence>MKKTILALTIPALFATSASAVTVYSDEGSQVDIYGRIQYEAGEIGYQNDSAGRETKAENFGSDGEARLGMNVKYMLNQDVDLIGKLEWQVAGEAGDGAKFNARYAWAGFKFQDTTELTFGRSQDPLAQAIYLTDIMNAFGGAITYNSPIALDDKVDDQVRVAYAANGLDLRAGYAFADADKEDFANQNPGYNKENQWSATAGYTFPFGLGLVAGYEQISGNNKVGVTSNSQDVDAWLAGASYTVDGFYFAGLYIDRQREAAVGDDESKAYELHAQYNVDAWTLMAQYSKERFDAAGAANKYDSIDDLTLGVQYDLTAKAKLYAEYVISDSEVADGTKKDDQYGMGIQYNF</sequence>
<dbReference type="PANTHER" id="PTHR34501:SF2">
    <property type="entry name" value="OUTER MEMBRANE PORIN F-RELATED"/>
    <property type="match status" value="1"/>
</dbReference>